<dbReference type="Proteomes" id="UP001222932">
    <property type="component" value="Unassembled WGS sequence"/>
</dbReference>
<sequence length="136" mass="15111">MAAVHFRHYLPPNISHLTLVFKTQNGENWRNGNVTLSWALVHAYASALWAEAIAWTCKGGQLCIVNAGALAVAKEEEPPYVPDCAALQAAVRRYFAIRIAEQMGDDAPRTMERLTFLSMDEYLASPDAGDVFDRNE</sequence>
<organism evidence="1 2">
    <name type="scientific">Cutaneotrichosporon spelunceum</name>
    <dbReference type="NCBI Taxonomy" id="1672016"/>
    <lineage>
        <taxon>Eukaryota</taxon>
        <taxon>Fungi</taxon>
        <taxon>Dikarya</taxon>
        <taxon>Basidiomycota</taxon>
        <taxon>Agaricomycotina</taxon>
        <taxon>Tremellomycetes</taxon>
        <taxon>Trichosporonales</taxon>
        <taxon>Trichosporonaceae</taxon>
        <taxon>Cutaneotrichosporon</taxon>
    </lineage>
</organism>
<proteinExistence type="predicted"/>
<dbReference type="EMBL" id="BTCM01000004">
    <property type="protein sequence ID" value="GMK57812.1"/>
    <property type="molecule type" value="Genomic_DNA"/>
</dbReference>
<reference evidence="1" key="1">
    <citation type="journal article" date="2023" name="BMC Genomics">
        <title>Chromosome-level genome assemblies of Cutaneotrichosporon spp. (Trichosporonales, Basidiomycota) reveal imbalanced evolution between nucleotide sequences and chromosome synteny.</title>
        <authorList>
            <person name="Kobayashi Y."/>
            <person name="Kayamori A."/>
            <person name="Aoki K."/>
            <person name="Shiwa Y."/>
            <person name="Matsutani M."/>
            <person name="Fujita N."/>
            <person name="Sugita T."/>
            <person name="Iwasaki W."/>
            <person name="Tanaka N."/>
            <person name="Takashima M."/>
        </authorList>
    </citation>
    <scope>NUCLEOTIDE SEQUENCE</scope>
    <source>
        <strain evidence="1">HIS016</strain>
    </source>
</reference>
<evidence type="ECO:0000313" key="1">
    <source>
        <dbReference type="EMBL" id="GMK57812.1"/>
    </source>
</evidence>
<evidence type="ECO:0000313" key="2">
    <source>
        <dbReference type="Proteomes" id="UP001222932"/>
    </source>
</evidence>
<comment type="caution">
    <text evidence="1">The sequence shown here is derived from an EMBL/GenBank/DDBJ whole genome shotgun (WGS) entry which is preliminary data.</text>
</comment>
<accession>A0AAD3TVS1</accession>
<protein>
    <submittedName>
        <fullName evidence="1">Uncharacterized protein</fullName>
    </submittedName>
</protein>
<gene>
    <name evidence="1" type="ORF">CspeluHIS016_0406460</name>
</gene>
<name>A0AAD3TVS1_9TREE</name>
<keyword evidence="2" id="KW-1185">Reference proteome</keyword>
<dbReference type="AlphaFoldDB" id="A0AAD3TVS1"/>
<reference evidence="1" key="2">
    <citation type="submission" date="2023-06" db="EMBL/GenBank/DDBJ databases">
        <authorList>
            <person name="Kobayashi Y."/>
            <person name="Kayamori A."/>
            <person name="Aoki K."/>
            <person name="Shiwa Y."/>
            <person name="Fujita N."/>
            <person name="Sugita T."/>
            <person name="Iwasaki W."/>
            <person name="Tanaka N."/>
            <person name="Takashima M."/>
        </authorList>
    </citation>
    <scope>NUCLEOTIDE SEQUENCE</scope>
    <source>
        <strain evidence="1">HIS016</strain>
    </source>
</reference>